<comment type="caution">
    <text evidence="2">The sequence shown here is derived from an EMBL/GenBank/DDBJ whole genome shotgun (WGS) entry which is preliminary data.</text>
</comment>
<feature type="compositionally biased region" description="Low complexity" evidence="1">
    <location>
        <begin position="32"/>
        <end position="52"/>
    </location>
</feature>
<reference evidence="2" key="1">
    <citation type="submission" date="2020-01" db="EMBL/GenBank/DDBJ databases">
        <title>Development of genomics and gene disruption for Polysphondylium violaceum indicates a role for the polyketide synthase stlB in stalk morphogenesis.</title>
        <authorList>
            <person name="Narita B."/>
            <person name="Kawabe Y."/>
            <person name="Kin K."/>
            <person name="Saito T."/>
            <person name="Gibbs R."/>
            <person name="Kuspa A."/>
            <person name="Muzny D."/>
            <person name="Queller D."/>
            <person name="Richards S."/>
            <person name="Strassman J."/>
            <person name="Sucgang R."/>
            <person name="Worley K."/>
            <person name="Schaap P."/>
        </authorList>
    </citation>
    <scope>NUCLEOTIDE SEQUENCE</scope>
    <source>
        <strain evidence="2">QSvi11</strain>
    </source>
</reference>
<gene>
    <name evidence="2" type="ORF">CYY_000636</name>
</gene>
<sequence length="86" mass="9666">MFRLTKIISQLTVRGESRRVPSIKFPDRRAPKTASKPSTPSPQPTQASAPSSNKNKNYTYVDNTQIPKRLQMRKEEMDLISSGGAF</sequence>
<evidence type="ECO:0000256" key="1">
    <source>
        <dbReference type="SAM" id="MobiDB-lite"/>
    </source>
</evidence>
<dbReference type="Proteomes" id="UP000695562">
    <property type="component" value="Unassembled WGS sequence"/>
</dbReference>
<keyword evidence="3" id="KW-1185">Reference proteome</keyword>
<name>A0A8J4Q3J7_9MYCE</name>
<accession>A0A8J4Q3J7</accession>
<evidence type="ECO:0000313" key="3">
    <source>
        <dbReference type="Proteomes" id="UP000695562"/>
    </source>
</evidence>
<dbReference type="OrthoDB" id="19645at2759"/>
<feature type="compositionally biased region" description="Basic and acidic residues" evidence="1">
    <location>
        <begin position="15"/>
        <end position="30"/>
    </location>
</feature>
<protein>
    <submittedName>
        <fullName evidence="2">Uncharacterized protein</fullName>
    </submittedName>
</protein>
<dbReference type="EMBL" id="AJWJ01000012">
    <property type="protein sequence ID" value="KAF2078085.1"/>
    <property type="molecule type" value="Genomic_DNA"/>
</dbReference>
<evidence type="ECO:0000313" key="2">
    <source>
        <dbReference type="EMBL" id="KAF2078085.1"/>
    </source>
</evidence>
<proteinExistence type="predicted"/>
<feature type="region of interest" description="Disordered" evidence="1">
    <location>
        <begin position="15"/>
        <end position="59"/>
    </location>
</feature>
<organism evidence="2 3">
    <name type="scientific">Polysphondylium violaceum</name>
    <dbReference type="NCBI Taxonomy" id="133409"/>
    <lineage>
        <taxon>Eukaryota</taxon>
        <taxon>Amoebozoa</taxon>
        <taxon>Evosea</taxon>
        <taxon>Eumycetozoa</taxon>
        <taxon>Dictyostelia</taxon>
        <taxon>Dictyosteliales</taxon>
        <taxon>Dictyosteliaceae</taxon>
        <taxon>Polysphondylium</taxon>
    </lineage>
</organism>
<dbReference type="AlphaFoldDB" id="A0A8J4Q3J7"/>